<dbReference type="EMBL" id="JAAAHW010004930">
    <property type="protein sequence ID" value="KAF9970729.1"/>
    <property type="molecule type" value="Genomic_DNA"/>
</dbReference>
<keyword evidence="3" id="KW-1185">Reference proteome</keyword>
<accession>A0A9P6M7Q9</accession>
<evidence type="ECO:0000256" key="1">
    <source>
        <dbReference type="SAM" id="MobiDB-lite"/>
    </source>
</evidence>
<feature type="non-terminal residue" evidence="2">
    <location>
        <position position="124"/>
    </location>
</feature>
<name>A0A9P6M7Q9_9FUNG</name>
<dbReference type="Proteomes" id="UP000749646">
    <property type="component" value="Unassembled WGS sequence"/>
</dbReference>
<protein>
    <submittedName>
        <fullName evidence="2">Uncharacterized protein</fullName>
    </submittedName>
</protein>
<feature type="region of interest" description="Disordered" evidence="1">
    <location>
        <begin position="63"/>
        <end position="101"/>
    </location>
</feature>
<feature type="non-terminal residue" evidence="2">
    <location>
        <position position="1"/>
    </location>
</feature>
<dbReference type="OrthoDB" id="2436950at2759"/>
<gene>
    <name evidence="2" type="ORF">BGZ65_010920</name>
</gene>
<organism evidence="2 3">
    <name type="scientific">Modicella reniformis</name>
    <dbReference type="NCBI Taxonomy" id="1440133"/>
    <lineage>
        <taxon>Eukaryota</taxon>
        <taxon>Fungi</taxon>
        <taxon>Fungi incertae sedis</taxon>
        <taxon>Mucoromycota</taxon>
        <taxon>Mortierellomycotina</taxon>
        <taxon>Mortierellomycetes</taxon>
        <taxon>Mortierellales</taxon>
        <taxon>Mortierellaceae</taxon>
        <taxon>Modicella</taxon>
    </lineage>
</organism>
<reference evidence="2" key="1">
    <citation type="journal article" date="2020" name="Fungal Divers.">
        <title>Resolving the Mortierellaceae phylogeny through synthesis of multi-gene phylogenetics and phylogenomics.</title>
        <authorList>
            <person name="Vandepol N."/>
            <person name="Liber J."/>
            <person name="Desiro A."/>
            <person name="Na H."/>
            <person name="Kennedy M."/>
            <person name="Barry K."/>
            <person name="Grigoriev I.V."/>
            <person name="Miller A.N."/>
            <person name="O'Donnell K."/>
            <person name="Stajich J.E."/>
            <person name="Bonito G."/>
        </authorList>
    </citation>
    <scope>NUCLEOTIDE SEQUENCE</scope>
    <source>
        <strain evidence="2">MES-2147</strain>
    </source>
</reference>
<sequence length="124" mass="13761">MSAMVCGLQVRGDIFLDGAACEDIIDLPTNKDELASFLPGSSAKLFWNYTKLLLEYQNGIKEQLRKKRSASITDPESSLWQAEEQDDSQSGSRTPPQMPKLYGLGKVTVLTPKASRKRLLSAIR</sequence>
<feature type="compositionally biased region" description="Polar residues" evidence="1">
    <location>
        <begin position="70"/>
        <end position="80"/>
    </location>
</feature>
<dbReference type="AlphaFoldDB" id="A0A9P6M7Q9"/>
<evidence type="ECO:0000313" key="3">
    <source>
        <dbReference type="Proteomes" id="UP000749646"/>
    </source>
</evidence>
<evidence type="ECO:0000313" key="2">
    <source>
        <dbReference type="EMBL" id="KAF9970729.1"/>
    </source>
</evidence>
<proteinExistence type="predicted"/>
<comment type="caution">
    <text evidence="2">The sequence shown here is derived from an EMBL/GenBank/DDBJ whole genome shotgun (WGS) entry which is preliminary data.</text>
</comment>